<dbReference type="VEuPathDB" id="TriTrypDB:C4B63_2g217"/>
<dbReference type="VEuPathDB" id="TriTrypDB:ECC02_005894"/>
<dbReference type="InterPro" id="IPR029058">
    <property type="entry name" value="AB_hydrolase_fold"/>
</dbReference>
<evidence type="ECO:0000313" key="2">
    <source>
        <dbReference type="EMBL" id="PWV22082.1"/>
    </source>
</evidence>
<evidence type="ECO:0000313" key="3">
    <source>
        <dbReference type="Proteomes" id="UP000246078"/>
    </source>
</evidence>
<feature type="transmembrane region" description="Helical" evidence="1">
    <location>
        <begin position="861"/>
        <end position="883"/>
    </location>
</feature>
<feature type="transmembrane region" description="Helical" evidence="1">
    <location>
        <begin position="1034"/>
        <end position="1051"/>
    </location>
</feature>
<name>A0A2V2XNC5_TRYCR</name>
<gene>
    <name evidence="2" type="ORF">C3747_1g229</name>
</gene>
<dbReference type="PANTHER" id="PTHR15495:SF7">
    <property type="entry name" value="GPI INOSITOL-DEACYLASE"/>
    <property type="match status" value="1"/>
</dbReference>
<dbReference type="GO" id="GO:0016020">
    <property type="term" value="C:membrane"/>
    <property type="evidence" value="ECO:0007669"/>
    <property type="project" value="GOC"/>
</dbReference>
<dbReference type="VEuPathDB" id="TriTrypDB:TcYC6_0070770"/>
<feature type="transmembrane region" description="Helical" evidence="1">
    <location>
        <begin position="1057"/>
        <end position="1074"/>
    </location>
</feature>
<evidence type="ECO:0000256" key="1">
    <source>
        <dbReference type="SAM" id="Phobius"/>
    </source>
</evidence>
<feature type="transmembrane region" description="Helical" evidence="1">
    <location>
        <begin position="989"/>
        <end position="1013"/>
    </location>
</feature>
<feature type="transmembrane region" description="Helical" evidence="1">
    <location>
        <begin position="1235"/>
        <end position="1254"/>
    </location>
</feature>
<dbReference type="VEuPathDB" id="TriTrypDB:Tc_MARK_4352"/>
<proteinExistence type="predicted"/>
<accession>A0A2V2XNC5</accession>
<comment type="caution">
    <text evidence="2">The sequence shown here is derived from an EMBL/GenBank/DDBJ whole genome shotgun (WGS) entry which is preliminary data.</text>
</comment>
<dbReference type="VEuPathDB" id="TriTrypDB:TCDM_00038"/>
<dbReference type="VEuPathDB" id="TriTrypDB:C3747_1g229"/>
<dbReference type="OrthoDB" id="348976at2759"/>
<dbReference type="EMBL" id="PRFC01000001">
    <property type="protein sequence ID" value="PWV22082.1"/>
    <property type="molecule type" value="Genomic_DNA"/>
</dbReference>
<sequence>MARCPCTFSGTKFLVFVMFFTMTSIFAPAAYDWARMQRRTSLQAILTRMHPHFVEVSVKPATEEYYKLWRYYDFEADRYRDPKRPGFPAVPAVYVHGNAGCFRDMRSLGRFVGESILKQRYQNAARSQEEVKRALFGLYRREGLKMPADEEEIPRDLQRRAEEMVIARTPLLGVELFGVDFLEESNTQSGLLMAKEARFLNYCVHFLLQSLLDHYREVLMRAPGSLRREDSEQTPIPNSVTAAESEYLNSLCSHQSYERKGSNRVCYVAKEQIRRFSSTERIRREVERIQKEGIWIWTESVGGQVGLFAAILNPTLYAGLAMAGPPVRYPPFLFDAGCVKFHRLVHDAALIPYAYNFTSTYDWNKSLNITDPVQLLWKLSEVPSHEVAARVSRISMVTINGGALEDIVPPQSSFLLRSVGRRASSEDHQRMLKLAHIHAARRDVCTEELRGCGVSLSHRGLVFALQLLDVGAYSLVRASLSSESSVFLGVESNFSSTRDRLFPTVVETLPESLDAYRNDEFLFLLSLGEVKKAGSDETFYRMGNTSYVFNKMKKICVQSNDVLNLQDIPTEEDDDTESWEALQIFIGATTYPPEDVYFPELRFIYTGEKGKVSFANVSARAATKLHLPTRRKDSVAKIGEVVLTAISFQVLQKSRVESPEWVRPQFCFFVDRAKLSEKHFSFVQHDRIDPSSQRTSNDTSRNDDLFSFKGEERVSVEKHGRFALVRNICSVSLETEMVVHVNNRAVFPHLLCGSFRSFRIAFRGTGGLAPDEPEAQQQYFFGPYEEERHTFNYSWRPFSTVPFNLTNVYVVYVISAEEQPKIHLGDFELSASPRWNEHRYWVWWFGRWRMRWMAVLSTYSVSGKFVGCYVLLYFTLYTCFYTNHFIGERKTLSKLVCYWFCNVSPFLLVLLATILLENIGYTAARKALTVCLNEDPPLRSDEELTSMMDMREKMTLIFLYALPPRYEACKYSWIRMHSVVPSNLRMEHMLHIVCASFFAIVLIVVEICFWCIMWPMSLLLRIFFKIRLRSSVPTWRLVLFWSIPIFLRIAIPWLHISIITTIACFLSYAALWCFPHHRFTPGNPQYRWLCFLVVMMLHFSAHFEGLVLVLRNYFIVSPVVLADSERYKTLPEHILAFTVVQGGLGVVYGTLHFSLRHFATMDAEAAVKKRNGENLIENKLKLKEGADKKIPLSYSLGDISRFYPRFNRGLIICSRIVLFFALWASLVSVRRPLEGTIALYGLCLTVVSLALRLARLW</sequence>
<dbReference type="VEuPathDB" id="TriTrypDB:TcCL_NonESM00084"/>
<keyword evidence="1" id="KW-0472">Membrane</keyword>
<dbReference type="Proteomes" id="UP000246078">
    <property type="component" value="Unassembled WGS sequence"/>
</dbReference>
<feature type="transmembrane region" description="Helical" evidence="1">
    <location>
        <begin position="1086"/>
        <end position="1114"/>
    </location>
</feature>
<dbReference type="VEuPathDB" id="TriTrypDB:TcCLB.506147.170"/>
<feature type="transmembrane region" description="Helical" evidence="1">
    <location>
        <begin position="1209"/>
        <end position="1229"/>
    </location>
</feature>
<dbReference type="PANTHER" id="PTHR15495">
    <property type="entry name" value="NEGATIVE REGULATOR OF VESICLE FORMATION-RELATED"/>
    <property type="match status" value="1"/>
</dbReference>
<dbReference type="VEuPathDB" id="TriTrypDB:BCY84_14391"/>
<dbReference type="VEuPathDB" id="TriTrypDB:TcG_04664"/>
<keyword evidence="1" id="KW-0812">Transmembrane</keyword>
<dbReference type="VEuPathDB" id="TriTrypDB:TcG_04665"/>
<dbReference type="VEuPathDB" id="TriTrypDB:C4B63_2g219"/>
<organism evidence="2 3">
    <name type="scientific">Trypanosoma cruzi</name>
    <dbReference type="NCBI Taxonomy" id="5693"/>
    <lineage>
        <taxon>Eukaryota</taxon>
        <taxon>Discoba</taxon>
        <taxon>Euglenozoa</taxon>
        <taxon>Kinetoplastea</taxon>
        <taxon>Metakinetoplastina</taxon>
        <taxon>Trypanosomatida</taxon>
        <taxon>Trypanosomatidae</taxon>
        <taxon>Trypanosoma</taxon>
        <taxon>Schizotrypanum</taxon>
    </lineage>
</organism>
<dbReference type="VEuPathDB" id="TriTrypDB:TCDM_00039"/>
<feature type="transmembrane region" description="Helical" evidence="1">
    <location>
        <begin position="1134"/>
        <end position="1151"/>
    </location>
</feature>
<dbReference type="GO" id="GO:0006505">
    <property type="term" value="P:GPI anchor metabolic process"/>
    <property type="evidence" value="ECO:0007669"/>
    <property type="project" value="TreeGrafter"/>
</dbReference>
<dbReference type="AlphaFoldDB" id="A0A2V2XNC5"/>
<keyword evidence="1" id="KW-1133">Transmembrane helix</keyword>
<dbReference type="InterPro" id="IPR039529">
    <property type="entry name" value="PGAP1/BST1"/>
</dbReference>
<feature type="transmembrane region" description="Helical" evidence="1">
    <location>
        <begin position="895"/>
        <end position="916"/>
    </location>
</feature>
<feature type="transmembrane region" description="Helical" evidence="1">
    <location>
        <begin position="12"/>
        <end position="31"/>
    </location>
</feature>
<dbReference type="GO" id="GO:0006888">
    <property type="term" value="P:endoplasmic reticulum to Golgi vesicle-mediated transport"/>
    <property type="evidence" value="ECO:0007669"/>
    <property type="project" value="TreeGrafter"/>
</dbReference>
<dbReference type="VEuPathDB" id="TriTrypDB:C4B63_2g218"/>
<reference evidence="2 3" key="1">
    <citation type="journal article" date="2018" name="Microb. Genom.">
        <title>Expanding an expanded genome: long-read sequencing of Trypanosoma cruzi.</title>
        <authorList>
            <person name="Berna L."/>
            <person name="Rodriguez M."/>
            <person name="Chiribao M.L."/>
            <person name="Parodi-Talice A."/>
            <person name="Pita S."/>
            <person name="Rijo G."/>
            <person name="Alvarez-Valin F."/>
            <person name="Robello C."/>
        </authorList>
    </citation>
    <scope>NUCLEOTIDE SEQUENCE [LARGE SCALE GENOMIC DNA]</scope>
    <source>
        <strain evidence="2 3">TCC</strain>
    </source>
</reference>
<protein>
    <submittedName>
        <fullName evidence="2">Uncharacterized protein</fullName>
    </submittedName>
</protein>
<dbReference type="VEuPathDB" id="TriTrypDB:TCSYLVIO_005727"/>
<dbReference type="VEuPathDB" id="TriTrypDB:TcCLB.510735.9"/>
<dbReference type="VEuPathDB" id="TriTrypDB:TcBrA4_0060800"/>
<dbReference type="GO" id="GO:0005783">
    <property type="term" value="C:endoplasmic reticulum"/>
    <property type="evidence" value="ECO:0007669"/>
    <property type="project" value="TreeGrafter"/>
</dbReference>
<dbReference type="GO" id="GO:0050185">
    <property type="term" value="F:phosphatidylinositol deacylase activity"/>
    <property type="evidence" value="ECO:0007669"/>
    <property type="project" value="TreeGrafter"/>
</dbReference>
<dbReference type="SUPFAM" id="SSF53474">
    <property type="entry name" value="alpha/beta-Hydrolases"/>
    <property type="match status" value="1"/>
</dbReference>